<evidence type="ECO:0000313" key="3">
    <source>
        <dbReference type="Proteomes" id="UP000327011"/>
    </source>
</evidence>
<reference evidence="2 3" key="1">
    <citation type="submission" date="2019-09" db="EMBL/GenBank/DDBJ databases">
        <title>Screening of Novel Bioactive Compounds from Soil-Associated.</title>
        <authorList>
            <person name="Gong X."/>
        </authorList>
    </citation>
    <scope>NUCLEOTIDE SEQUENCE [LARGE SCALE GENOMIC DNA]</scope>
    <source>
        <strain evidence="2 3">Gxj-6</strain>
    </source>
</reference>
<dbReference type="RefSeq" id="WP_150933511.1">
    <property type="nucleotide sequence ID" value="NZ_VYTZ01000004.1"/>
</dbReference>
<dbReference type="Pfam" id="PF17249">
    <property type="entry name" value="DUF5318"/>
    <property type="match status" value="1"/>
</dbReference>
<keyword evidence="3" id="KW-1185">Reference proteome</keyword>
<evidence type="ECO:0000256" key="1">
    <source>
        <dbReference type="SAM" id="MobiDB-lite"/>
    </source>
</evidence>
<name>A0A5J5K3Q8_9ACTN</name>
<accession>A0A5J5K3Q8</accession>
<sequence length="127" mass="13881">MCSQRSVEARGFARRAAVWSVRADRTRARDVWDARPPLPCAARPHAEPMPRICPTRGRRNVTNVTPAYGAERGRAAGRTRGRAERAATAREYGESRVCVGEVCQGCTWNHLAVSFVHGTADPPGPSL</sequence>
<dbReference type="AlphaFoldDB" id="A0A5J5K3Q8"/>
<gene>
    <name evidence="2" type="ORF">F5972_11765</name>
</gene>
<protein>
    <submittedName>
        <fullName evidence="2">Uncharacterized protein</fullName>
    </submittedName>
</protein>
<feature type="region of interest" description="Disordered" evidence="1">
    <location>
        <begin position="42"/>
        <end position="82"/>
    </location>
</feature>
<evidence type="ECO:0000313" key="2">
    <source>
        <dbReference type="EMBL" id="KAA9378908.1"/>
    </source>
</evidence>
<comment type="caution">
    <text evidence="2">The sequence shown here is derived from an EMBL/GenBank/DDBJ whole genome shotgun (WGS) entry which is preliminary data.</text>
</comment>
<proteinExistence type="predicted"/>
<dbReference type="Proteomes" id="UP000327011">
    <property type="component" value="Unassembled WGS sequence"/>
</dbReference>
<dbReference type="InterPro" id="IPR035169">
    <property type="entry name" value="DUF5318"/>
</dbReference>
<dbReference type="EMBL" id="VYTZ01000004">
    <property type="protein sequence ID" value="KAA9378908.1"/>
    <property type="molecule type" value="Genomic_DNA"/>
</dbReference>
<organism evidence="2 3">
    <name type="scientific">Microbispora cellulosiformans</name>
    <dbReference type="NCBI Taxonomy" id="2614688"/>
    <lineage>
        <taxon>Bacteria</taxon>
        <taxon>Bacillati</taxon>
        <taxon>Actinomycetota</taxon>
        <taxon>Actinomycetes</taxon>
        <taxon>Streptosporangiales</taxon>
        <taxon>Streptosporangiaceae</taxon>
        <taxon>Microbispora</taxon>
    </lineage>
</organism>